<organism evidence="1 2">
    <name type="scientific">Erythrobacter aureus</name>
    <dbReference type="NCBI Taxonomy" id="2182384"/>
    <lineage>
        <taxon>Bacteria</taxon>
        <taxon>Pseudomonadati</taxon>
        <taxon>Pseudomonadota</taxon>
        <taxon>Alphaproteobacteria</taxon>
        <taxon>Sphingomonadales</taxon>
        <taxon>Erythrobacteraceae</taxon>
        <taxon>Erythrobacter/Porphyrobacter group</taxon>
        <taxon>Erythrobacter</taxon>
    </lineage>
</organism>
<reference evidence="2" key="1">
    <citation type="submission" date="2018-07" db="EMBL/GenBank/DDBJ databases">
        <title>Genome sequence of Erythrobacter strain YH-07, an antagonistic bacterium isolated from Yellow Sea.</title>
        <authorList>
            <person name="Tang T."/>
            <person name="Liu Q."/>
            <person name="Sun X."/>
        </authorList>
    </citation>
    <scope>NUCLEOTIDE SEQUENCE [LARGE SCALE GENOMIC DNA]</scope>
    <source>
        <strain evidence="2">YH-07</strain>
    </source>
</reference>
<dbReference type="KEGG" id="err:DVR09_09160"/>
<gene>
    <name evidence="1" type="ORF">DVR09_09160</name>
</gene>
<keyword evidence="2" id="KW-1185">Reference proteome</keyword>
<dbReference type="RefSeq" id="WP_115416658.1">
    <property type="nucleotide sequence ID" value="NZ_JBLWVR010000001.1"/>
</dbReference>
<accession>A0A345YEX5</accession>
<evidence type="ECO:0000313" key="2">
    <source>
        <dbReference type="Proteomes" id="UP000254508"/>
    </source>
</evidence>
<proteinExistence type="predicted"/>
<dbReference type="Pfam" id="PF14412">
    <property type="entry name" value="AHH"/>
    <property type="match status" value="1"/>
</dbReference>
<dbReference type="AlphaFoldDB" id="A0A345YEX5"/>
<dbReference type="EMBL" id="CP031357">
    <property type="protein sequence ID" value="AXK42477.1"/>
    <property type="molecule type" value="Genomic_DNA"/>
</dbReference>
<evidence type="ECO:0000313" key="1">
    <source>
        <dbReference type="EMBL" id="AXK42477.1"/>
    </source>
</evidence>
<dbReference type="Proteomes" id="UP000254508">
    <property type="component" value="Chromosome"/>
</dbReference>
<protein>
    <submittedName>
        <fullName evidence="1">Uncharacterized protein</fullName>
    </submittedName>
</protein>
<name>A0A345YEX5_9SPHN</name>
<dbReference type="InterPro" id="IPR032871">
    <property type="entry name" value="AHH_dom_containing"/>
</dbReference>
<sequence length="180" mass="20547">MDYRLPATLGANRRNLPFRAVNRRGSPQHDPALQRHHLLPRQLLGEACFEALFDALGTERIGFDDFRRNGLLLPAREEAARRLALPLHRGPHRDYNAMVIERVGRIERKWARQSTSDPIHAAETALMRLALLQRALRQRLLDERKPLRLNRKDPLGRGVDFSDLDAMAEVLWAAGTAVVL</sequence>
<dbReference type="OrthoDB" id="7432612at2"/>